<keyword evidence="3 7" id="KW-0812">Transmembrane</keyword>
<evidence type="ECO:0000256" key="2">
    <source>
        <dbReference type="ARBA" id="ARBA00005982"/>
    </source>
</evidence>
<dbReference type="GO" id="GO:0016020">
    <property type="term" value="C:membrane"/>
    <property type="evidence" value="ECO:0007669"/>
    <property type="project" value="UniProtKB-SubCell"/>
</dbReference>
<evidence type="ECO:0000256" key="4">
    <source>
        <dbReference type="ARBA" id="ARBA00022989"/>
    </source>
</evidence>
<gene>
    <name evidence="8" type="ORF">LUZ62_063256</name>
</gene>
<keyword evidence="5 7" id="KW-0472">Membrane</keyword>
<evidence type="ECO:0000256" key="3">
    <source>
        <dbReference type="ARBA" id="ARBA00022692"/>
    </source>
</evidence>
<evidence type="ECO:0000256" key="7">
    <source>
        <dbReference type="SAM" id="Phobius"/>
    </source>
</evidence>
<feature type="transmembrane region" description="Helical" evidence="7">
    <location>
        <begin position="213"/>
        <end position="233"/>
    </location>
</feature>
<reference evidence="8" key="1">
    <citation type="submission" date="2022-08" db="EMBL/GenBank/DDBJ databases">
        <authorList>
            <person name="Marques A."/>
        </authorList>
    </citation>
    <scope>NUCLEOTIDE SEQUENCE</scope>
    <source>
        <strain evidence="8">RhyPub2mFocal</strain>
        <tissue evidence="8">Leaves</tissue>
    </source>
</reference>
<dbReference type="SUPFAM" id="SSF103473">
    <property type="entry name" value="MFS general substrate transporter"/>
    <property type="match status" value="1"/>
</dbReference>
<comment type="similarity">
    <text evidence="2">Belongs to the major facilitator superfamily. Proton-dependent oligopeptide transporter (POT/PTR) (TC 2.A.17) family.</text>
</comment>
<comment type="caution">
    <text evidence="8">The sequence shown here is derived from an EMBL/GenBank/DDBJ whole genome shotgun (WGS) entry which is preliminary data.</text>
</comment>
<feature type="transmembrane region" description="Helical" evidence="7">
    <location>
        <begin position="416"/>
        <end position="437"/>
    </location>
</feature>
<dbReference type="InterPro" id="IPR036259">
    <property type="entry name" value="MFS_trans_sf"/>
</dbReference>
<feature type="transmembrane region" description="Helical" evidence="7">
    <location>
        <begin position="67"/>
        <end position="85"/>
    </location>
</feature>
<dbReference type="PROSITE" id="PS01022">
    <property type="entry name" value="PTR2_1"/>
    <property type="match status" value="1"/>
</dbReference>
<name>A0AAV8EEZ8_9POAL</name>
<protein>
    <submittedName>
        <fullName evidence="8">Protein NRT1/ PTR FAMILY 2.13</fullName>
    </submittedName>
</protein>
<keyword evidence="4 7" id="KW-1133">Transmembrane helix</keyword>
<feature type="transmembrane region" description="Helical" evidence="7">
    <location>
        <begin position="188"/>
        <end position="207"/>
    </location>
</feature>
<feature type="transmembrane region" description="Helical" evidence="7">
    <location>
        <begin position="341"/>
        <end position="361"/>
    </location>
</feature>
<dbReference type="InterPro" id="IPR000109">
    <property type="entry name" value="POT_fam"/>
</dbReference>
<feature type="transmembrane region" description="Helical" evidence="7">
    <location>
        <begin position="97"/>
        <end position="116"/>
    </location>
</feature>
<dbReference type="PANTHER" id="PTHR11654">
    <property type="entry name" value="OLIGOPEPTIDE TRANSPORTER-RELATED"/>
    <property type="match status" value="1"/>
</dbReference>
<evidence type="ECO:0000313" key="8">
    <source>
        <dbReference type="EMBL" id="KAJ4778999.1"/>
    </source>
</evidence>
<feature type="region of interest" description="Disordered" evidence="6">
    <location>
        <begin position="1"/>
        <end position="20"/>
    </location>
</feature>
<dbReference type="AlphaFoldDB" id="A0AAV8EEZ8"/>
<dbReference type="Gene3D" id="1.20.1250.20">
    <property type="entry name" value="MFS general substrate transporter like domains"/>
    <property type="match status" value="1"/>
</dbReference>
<dbReference type="Proteomes" id="UP001140206">
    <property type="component" value="Chromosome 3"/>
</dbReference>
<dbReference type="GO" id="GO:0022857">
    <property type="term" value="F:transmembrane transporter activity"/>
    <property type="evidence" value="ECO:0007669"/>
    <property type="project" value="InterPro"/>
</dbReference>
<dbReference type="EMBL" id="JAMFTS010000003">
    <property type="protein sequence ID" value="KAJ4778999.1"/>
    <property type="molecule type" value="Genomic_DNA"/>
</dbReference>
<dbReference type="GO" id="GO:0006857">
    <property type="term" value="P:oligopeptide transport"/>
    <property type="evidence" value="ECO:0007669"/>
    <property type="project" value="InterPro"/>
</dbReference>
<evidence type="ECO:0000256" key="6">
    <source>
        <dbReference type="SAM" id="MobiDB-lite"/>
    </source>
</evidence>
<feature type="transmembrane region" description="Helical" evidence="7">
    <location>
        <begin position="381"/>
        <end position="404"/>
    </location>
</feature>
<dbReference type="CDD" id="cd17416">
    <property type="entry name" value="MFS_NPF1_2"/>
    <property type="match status" value="1"/>
</dbReference>
<dbReference type="Pfam" id="PF00854">
    <property type="entry name" value="PTR2"/>
    <property type="match status" value="1"/>
</dbReference>
<comment type="subcellular location">
    <subcellularLocation>
        <location evidence="1">Membrane</location>
        <topology evidence="1">Multi-pass membrane protein</topology>
    </subcellularLocation>
</comment>
<sequence length="588" mass="65311">MEQPARVIDEEDGNRQVQERKPRGWKTMPYILANEAASKIALYGVTANLTIYMSDYFNMSLLTANNVTSIFNGFFQFAPLVGAFLSDSYLGQFRTIIYSSFINFLGMALLTLSASVPGFKPPKCNTSDQELGNCVGASTFQHAILYMSLAFLAIGCGGTVPCSVPFGADQFDKTDEQHEKETKSYYNWYYALIAGSIFIAYTVIVYIQSEVSWPIGFGVPTGLMAFSIVIFFLGTKLYIYVAPEGSIFTSIAQVLVASILKRNLVLPYPDDVDQQEKELYDPPISAGKFKLPLTKQFRFLNKAAIIRQGDINQNGSPKNKWALCSIQSVEELKCLIRIIPVWFSGMLYFLVLTQLMNFTYLQGIYMYHKLGPHFTIPPASIYAISYLALTLFIPLYDIILVPLASKITKIKGGITVLQRQGVGIFIIIIANVVGALVSKKVQDSPLSSDGTSSLSVFWLTPQLVLIGVSGAFNDVGQIEFFNTQFPEHASALATAVFYASQAVASYLCTPMVNIVNSVTSKNGKRAWLNDNDILVGRLDLFYYVVAILGVVNLLLFLVSAHLYQYKDMKIRRELNDSNYSEMSSSDTQ</sequence>
<feature type="transmembrane region" description="Helical" evidence="7">
    <location>
        <begin position="143"/>
        <end position="167"/>
    </location>
</feature>
<feature type="transmembrane region" description="Helical" evidence="7">
    <location>
        <begin position="540"/>
        <end position="563"/>
    </location>
</feature>
<dbReference type="InterPro" id="IPR018456">
    <property type="entry name" value="PTR2_symporter_CS"/>
</dbReference>
<proteinExistence type="inferred from homology"/>
<evidence type="ECO:0000256" key="1">
    <source>
        <dbReference type="ARBA" id="ARBA00004141"/>
    </source>
</evidence>
<evidence type="ECO:0000256" key="5">
    <source>
        <dbReference type="ARBA" id="ARBA00023136"/>
    </source>
</evidence>
<evidence type="ECO:0000313" key="9">
    <source>
        <dbReference type="Proteomes" id="UP001140206"/>
    </source>
</evidence>
<organism evidence="8 9">
    <name type="scientific">Rhynchospora pubera</name>
    <dbReference type="NCBI Taxonomy" id="906938"/>
    <lineage>
        <taxon>Eukaryota</taxon>
        <taxon>Viridiplantae</taxon>
        <taxon>Streptophyta</taxon>
        <taxon>Embryophyta</taxon>
        <taxon>Tracheophyta</taxon>
        <taxon>Spermatophyta</taxon>
        <taxon>Magnoliopsida</taxon>
        <taxon>Liliopsida</taxon>
        <taxon>Poales</taxon>
        <taxon>Cyperaceae</taxon>
        <taxon>Cyperoideae</taxon>
        <taxon>Rhynchosporeae</taxon>
        <taxon>Rhynchospora</taxon>
    </lineage>
</organism>
<keyword evidence="9" id="KW-1185">Reference proteome</keyword>
<accession>A0AAV8EEZ8</accession>